<organism evidence="1 2">
    <name type="scientific">Streblomastix strix</name>
    <dbReference type="NCBI Taxonomy" id="222440"/>
    <lineage>
        <taxon>Eukaryota</taxon>
        <taxon>Metamonada</taxon>
        <taxon>Preaxostyla</taxon>
        <taxon>Oxymonadida</taxon>
        <taxon>Streblomastigidae</taxon>
        <taxon>Streblomastix</taxon>
    </lineage>
</organism>
<proteinExistence type="predicted"/>
<dbReference type="EMBL" id="SNRW01011098">
    <property type="protein sequence ID" value="KAA6375630.1"/>
    <property type="molecule type" value="Genomic_DNA"/>
</dbReference>
<sequence length="204" mass="23326">MTTYELPQGQGLILEKDKKMKSVAHGTQNIRQAKQMSNSKVVIAIIQGLRSFAKYSSFRYQEMQGINSTNQTKKEVPQKIEQQEILIQITHLPGVKNEITDSLSRLSRAGDNKLKEKIFQRTCLNIYQNPTIDLFSQYFNNLHPIFTSTTGVHGEITVDALNQTWTKEFLWIHPPIPLPPAILKNVREKQIEAMVLAPLWPSLI</sequence>
<protein>
    <submittedName>
        <fullName evidence="1">Uncharacterized protein</fullName>
    </submittedName>
</protein>
<dbReference type="InterPro" id="IPR052055">
    <property type="entry name" value="Hepadnavirus_pol/RT"/>
</dbReference>
<reference evidence="1 2" key="1">
    <citation type="submission" date="2019-03" db="EMBL/GenBank/DDBJ databases">
        <title>Single cell metagenomics reveals metabolic interactions within the superorganism composed of flagellate Streblomastix strix and complex community of Bacteroidetes bacteria on its surface.</title>
        <authorList>
            <person name="Treitli S.C."/>
            <person name="Kolisko M."/>
            <person name="Husnik F."/>
            <person name="Keeling P."/>
            <person name="Hampl V."/>
        </authorList>
    </citation>
    <scope>NUCLEOTIDE SEQUENCE [LARGE SCALE GENOMIC DNA]</scope>
    <source>
        <strain evidence="1">ST1C</strain>
    </source>
</reference>
<dbReference type="Proteomes" id="UP000324800">
    <property type="component" value="Unassembled WGS sequence"/>
</dbReference>
<dbReference type="PANTHER" id="PTHR33050">
    <property type="entry name" value="REVERSE TRANSCRIPTASE DOMAIN-CONTAINING PROTEIN"/>
    <property type="match status" value="1"/>
</dbReference>
<name>A0A5J4UZW7_9EUKA</name>
<evidence type="ECO:0000313" key="1">
    <source>
        <dbReference type="EMBL" id="KAA6375630.1"/>
    </source>
</evidence>
<gene>
    <name evidence="1" type="ORF">EZS28_028845</name>
</gene>
<accession>A0A5J4UZW7</accession>
<comment type="caution">
    <text evidence="1">The sequence shown here is derived from an EMBL/GenBank/DDBJ whole genome shotgun (WGS) entry which is preliminary data.</text>
</comment>
<evidence type="ECO:0000313" key="2">
    <source>
        <dbReference type="Proteomes" id="UP000324800"/>
    </source>
</evidence>
<dbReference type="AlphaFoldDB" id="A0A5J4UZW7"/>
<dbReference type="PANTHER" id="PTHR33050:SF7">
    <property type="entry name" value="RIBONUCLEASE H"/>
    <property type="match status" value="1"/>
</dbReference>